<proteinExistence type="predicted"/>
<organism evidence="1 2">
    <name type="scientific">Parachitinimonas caeni</name>
    <dbReference type="NCBI Taxonomy" id="3031301"/>
    <lineage>
        <taxon>Bacteria</taxon>
        <taxon>Pseudomonadati</taxon>
        <taxon>Pseudomonadota</taxon>
        <taxon>Betaproteobacteria</taxon>
        <taxon>Neisseriales</taxon>
        <taxon>Chitinibacteraceae</taxon>
        <taxon>Parachitinimonas</taxon>
    </lineage>
</organism>
<dbReference type="Proteomes" id="UP001172778">
    <property type="component" value="Unassembled WGS sequence"/>
</dbReference>
<evidence type="ECO:0000313" key="1">
    <source>
        <dbReference type="EMBL" id="MDK2123766.1"/>
    </source>
</evidence>
<keyword evidence="2" id="KW-1185">Reference proteome</keyword>
<evidence type="ECO:0000313" key="2">
    <source>
        <dbReference type="Proteomes" id="UP001172778"/>
    </source>
</evidence>
<gene>
    <name evidence="1" type="ORF">PZA18_06855</name>
</gene>
<comment type="caution">
    <text evidence="1">The sequence shown here is derived from an EMBL/GenBank/DDBJ whole genome shotgun (WGS) entry which is preliminary data.</text>
</comment>
<evidence type="ECO:0008006" key="3">
    <source>
        <dbReference type="Google" id="ProtNLM"/>
    </source>
</evidence>
<protein>
    <recommendedName>
        <fullName evidence="3">DUF4157 domain-containing protein</fullName>
    </recommendedName>
</protein>
<reference evidence="1" key="1">
    <citation type="submission" date="2023-03" db="EMBL/GenBank/DDBJ databases">
        <title>Chitinimonas shenzhenensis gen. nov., sp. nov., a novel member of family Burkholderiaceae isolated from activated sludge collected in Shen Zhen, China.</title>
        <authorList>
            <person name="Wang X."/>
        </authorList>
    </citation>
    <scope>NUCLEOTIDE SEQUENCE</scope>
    <source>
        <strain evidence="1">DQS-5</strain>
    </source>
</reference>
<sequence>MARTPTGGGVLRGALSPEELSALDLPPLQITEKIDRLMPLALEWYNHVEASLLPLGRPLTEMELLKARMFGVQNPEQVRIAVLGRFPMPEDPFLRQEAERFGLGSRAECGRLIGYVIMLKPHYSLSRTVIAHELVHISQHDRLGRAGFLRRYLIEMEMVGYERSPLEREAYDKQSLWGG</sequence>
<dbReference type="EMBL" id="JARRAF010000006">
    <property type="protein sequence ID" value="MDK2123766.1"/>
    <property type="molecule type" value="Genomic_DNA"/>
</dbReference>
<accession>A0ABT7DUL4</accession>
<dbReference type="RefSeq" id="WP_284100071.1">
    <property type="nucleotide sequence ID" value="NZ_JARRAF010000006.1"/>
</dbReference>
<name>A0ABT7DUL4_9NEIS</name>